<keyword evidence="3" id="KW-0677">Repeat</keyword>
<dbReference type="PANTHER" id="PTHR24373">
    <property type="entry name" value="SLIT RELATED LEUCINE-RICH REPEAT NEURONAL PROTEIN"/>
    <property type="match status" value="1"/>
</dbReference>
<evidence type="ECO:0000256" key="4">
    <source>
        <dbReference type="SAM" id="SignalP"/>
    </source>
</evidence>
<dbReference type="Proteomes" id="UP000663879">
    <property type="component" value="Unassembled WGS sequence"/>
</dbReference>
<keyword evidence="6" id="KW-1185">Reference proteome</keyword>
<dbReference type="EMBL" id="CAJNOC010003760">
    <property type="protein sequence ID" value="CAF0996696.1"/>
    <property type="molecule type" value="Genomic_DNA"/>
</dbReference>
<organism evidence="5 6">
    <name type="scientific">Brachionus calyciflorus</name>
    <dbReference type="NCBI Taxonomy" id="104777"/>
    <lineage>
        <taxon>Eukaryota</taxon>
        <taxon>Metazoa</taxon>
        <taxon>Spiralia</taxon>
        <taxon>Gnathifera</taxon>
        <taxon>Rotifera</taxon>
        <taxon>Eurotatoria</taxon>
        <taxon>Monogononta</taxon>
        <taxon>Pseudotrocha</taxon>
        <taxon>Ploima</taxon>
        <taxon>Brachionidae</taxon>
        <taxon>Brachionus</taxon>
    </lineage>
</organism>
<gene>
    <name evidence="5" type="ORF">OXX778_LOCUS16194</name>
</gene>
<dbReference type="PROSITE" id="PS51450">
    <property type="entry name" value="LRR"/>
    <property type="match status" value="7"/>
</dbReference>
<dbReference type="InterPro" id="IPR001611">
    <property type="entry name" value="Leu-rich_rpt"/>
</dbReference>
<name>A0A814GI37_9BILA</name>
<keyword evidence="1" id="KW-0433">Leucine-rich repeat</keyword>
<dbReference type="GO" id="GO:0005615">
    <property type="term" value="C:extracellular space"/>
    <property type="evidence" value="ECO:0007669"/>
    <property type="project" value="TreeGrafter"/>
</dbReference>
<dbReference type="SMART" id="SM00369">
    <property type="entry name" value="LRR_TYP"/>
    <property type="match status" value="10"/>
</dbReference>
<evidence type="ECO:0000256" key="2">
    <source>
        <dbReference type="ARBA" id="ARBA00022729"/>
    </source>
</evidence>
<dbReference type="GO" id="GO:0031012">
    <property type="term" value="C:extracellular matrix"/>
    <property type="evidence" value="ECO:0007669"/>
    <property type="project" value="TreeGrafter"/>
</dbReference>
<sequence length="915" mass="105589">MFRLVILFLIDSVYSLSDPRCPFQSCDSIYTQYKTCRITCIDHNFPDRGNTVTQIEEIHFKNFKNIPSYAFSDLEIQRMYLACQSLEQIDKNTFQNITSLNYLYLNGIANLSLFSNGQLSPLKKMTSSLNIERSNLNNETLFTFLESIRSWSRLYSLSLTNNNLSNFRFNFTQGFSGLTKLQLSNNQIEHFNIESYKIAYLYLDSNRIKSLSSIMFEQIPNLIHFDLSNNQIEKFELKFKMNSLMNLVLTGNRIKILENRTFEYVAKLEDLYLSNNLITQIENGTFCILDKLTYLVLSSNSLNSVNLNCLETIYYLELQNSNLSGLVTQARLGNPQNLFYLDLGYNKIDFLDLDEMKNLKSLFLNGNYLKNLSNKTLQAIPNVRTLSLKQNFLSEIKTQDFESNKHLTELNLGYNQIEEVQFPELDNLGILDLSFNKLSEVKRFTFNNLKILRELFLHSNLITKIASKSFEKNTNLKVLLLNNNSLTTIPDISKLSNLSNLDLRSNRIRSLSNNAFERALNEANQSNSRISINLLGNNISIFSSKTFCSKYTYSLGFEGIEIWLDSIDQMNICLLKQIVSDDSKIYSNSKINCTYKAFGKYLNISLIENYPNSTVCQNDSIDFEECSKLSNFKCPKEADIIRHTTWITGDPHVYSYKNKYELCTLGSQVICFQYRNYTLLCTDEQVGQSATALTELKFIYTNENASNITYTANKTHFPKYFDNYKQKIDGIGNDSLVELINYFNGTKIFYINESKTHIFISRYDVYYSVTVRATHETYSESTGVLYEGCGSIKNERVKRNSLPKNLIDTCESECNKINFTIVDENMPEGVIKEACSFDCTNWEADKAIKMINNSVSLMKVVNQSDNVRYGLPLLFDLETTTRDPNSPNSVSKILKNSLIQFNFMILFIFYFISKF</sequence>
<accession>A0A814GI37</accession>
<evidence type="ECO:0000256" key="1">
    <source>
        <dbReference type="ARBA" id="ARBA00022614"/>
    </source>
</evidence>
<evidence type="ECO:0000313" key="6">
    <source>
        <dbReference type="Proteomes" id="UP000663879"/>
    </source>
</evidence>
<dbReference type="InterPro" id="IPR032675">
    <property type="entry name" value="LRR_dom_sf"/>
</dbReference>
<dbReference type="Gene3D" id="3.80.10.10">
    <property type="entry name" value="Ribonuclease Inhibitor"/>
    <property type="match status" value="5"/>
</dbReference>
<dbReference type="PANTHER" id="PTHR24373:SF370">
    <property type="entry name" value="FISH-LIPS, ISOFORM E"/>
    <property type="match status" value="1"/>
</dbReference>
<dbReference type="OrthoDB" id="676979at2759"/>
<dbReference type="SUPFAM" id="SSF52058">
    <property type="entry name" value="L domain-like"/>
    <property type="match status" value="2"/>
</dbReference>
<dbReference type="Pfam" id="PF13855">
    <property type="entry name" value="LRR_8"/>
    <property type="match status" value="4"/>
</dbReference>
<evidence type="ECO:0000256" key="3">
    <source>
        <dbReference type="ARBA" id="ARBA00022737"/>
    </source>
</evidence>
<protein>
    <submittedName>
        <fullName evidence="5">Uncharacterized protein</fullName>
    </submittedName>
</protein>
<dbReference type="InterPro" id="IPR003591">
    <property type="entry name" value="Leu-rich_rpt_typical-subtyp"/>
</dbReference>
<evidence type="ECO:0000313" key="5">
    <source>
        <dbReference type="EMBL" id="CAF0996696.1"/>
    </source>
</evidence>
<dbReference type="InterPro" id="IPR050328">
    <property type="entry name" value="Dev_Immune_Receptor"/>
</dbReference>
<reference evidence="5" key="1">
    <citation type="submission" date="2021-02" db="EMBL/GenBank/DDBJ databases">
        <authorList>
            <person name="Nowell W R."/>
        </authorList>
    </citation>
    <scope>NUCLEOTIDE SEQUENCE</scope>
    <source>
        <strain evidence="5">Ploen Becks lab</strain>
    </source>
</reference>
<feature type="signal peptide" evidence="4">
    <location>
        <begin position="1"/>
        <end position="15"/>
    </location>
</feature>
<feature type="chain" id="PRO_5032743579" evidence="4">
    <location>
        <begin position="16"/>
        <end position="915"/>
    </location>
</feature>
<keyword evidence="2 4" id="KW-0732">Signal</keyword>
<dbReference type="AlphaFoldDB" id="A0A814GI37"/>
<proteinExistence type="predicted"/>
<dbReference type="SMART" id="SM00365">
    <property type="entry name" value="LRR_SD22"/>
    <property type="match status" value="11"/>
</dbReference>
<comment type="caution">
    <text evidence="5">The sequence shown here is derived from an EMBL/GenBank/DDBJ whole genome shotgun (WGS) entry which is preliminary data.</text>
</comment>